<dbReference type="PANTHER" id="PTHR37948">
    <property type="entry name" value="ZGC:113208"/>
    <property type="match status" value="1"/>
</dbReference>
<dbReference type="GeneID" id="103046511"/>
<dbReference type="OrthoDB" id="4850at2759"/>
<dbReference type="KEGG" id="amex:103046511"/>
<reference evidence="3" key="2">
    <citation type="submission" date="2025-05" db="UniProtKB">
        <authorList>
            <consortium name="Ensembl"/>
        </authorList>
    </citation>
    <scope>IDENTIFICATION</scope>
</reference>
<dbReference type="Proteomes" id="UP000752171">
    <property type="component" value="Unassembled WGS sequence"/>
</dbReference>
<reference evidence="2 5" key="1">
    <citation type="submission" date="2021-07" db="EMBL/GenBank/DDBJ databases">
        <authorList>
            <person name="Imarazene B."/>
            <person name="Zahm M."/>
            <person name="Klopp C."/>
            <person name="Cabau C."/>
            <person name="Beille S."/>
            <person name="Jouanno E."/>
            <person name="Castinel A."/>
            <person name="Lluch J."/>
            <person name="Gil L."/>
            <person name="Kuchtly C."/>
            <person name="Lopez Roques C."/>
            <person name="Donnadieu C."/>
            <person name="Parrinello H."/>
            <person name="Journot L."/>
            <person name="Du K."/>
            <person name="Schartl M."/>
            <person name="Retaux S."/>
            <person name="Guiguen Y."/>
        </authorList>
    </citation>
    <scope>NUCLEOTIDE SEQUENCE [LARGE SCALE GENOMIC DNA]</scope>
    <source>
        <strain evidence="2">Pach_M1</strain>
        <tissue evidence="2">Testis</tissue>
    </source>
</reference>
<sequence length="277" mass="31921">MEKAGRKARRKSSEGETESAAGKKRKTEGKEEKNIEKRGASRPRGVSQSTGGKKALTETARKKPGSVHKTDKNDNREQCDESSSFSEVKRNKKGQLVFEDHPEFCPNMSPKEVLQAGSFGGTYFRPIYSSITKQHYKDVHKELPQDWLQGLDIHKQVSSAVYREEVNTFKVKCGGSLEMWESSGWIKPQDPYGWFQWYCRFYQGRRTEDDARQISRWAKCAGVKGRWRNNLITKVVRAGRRFADHSVSPVVRQTLQHWGYRLTEEDYKEGAKRVKPK</sequence>
<evidence type="ECO:0000313" key="5">
    <source>
        <dbReference type="Proteomes" id="UP000752171"/>
    </source>
</evidence>
<dbReference type="Proteomes" id="UP000694621">
    <property type="component" value="Unplaced"/>
</dbReference>
<dbReference type="AlphaFoldDB" id="A0A8B9HG27"/>
<organism evidence="3 4">
    <name type="scientific">Astyanax mexicanus</name>
    <name type="common">Blind cave fish</name>
    <name type="synonym">Astyanax fasciatus mexicanus</name>
    <dbReference type="NCBI Taxonomy" id="7994"/>
    <lineage>
        <taxon>Eukaryota</taxon>
        <taxon>Metazoa</taxon>
        <taxon>Chordata</taxon>
        <taxon>Craniata</taxon>
        <taxon>Vertebrata</taxon>
        <taxon>Euteleostomi</taxon>
        <taxon>Actinopterygii</taxon>
        <taxon>Neopterygii</taxon>
        <taxon>Teleostei</taxon>
        <taxon>Ostariophysi</taxon>
        <taxon>Characiformes</taxon>
        <taxon>Characoidei</taxon>
        <taxon>Acestrorhamphidae</taxon>
        <taxon>Acestrorhamphinae</taxon>
        <taxon>Astyanax</taxon>
    </lineage>
</organism>
<gene>
    <name evidence="3" type="primary">zgc:113208</name>
    <name evidence="2" type="ORF">AMEX_G794</name>
</gene>
<feature type="region of interest" description="Disordered" evidence="1">
    <location>
        <begin position="1"/>
        <end position="92"/>
    </location>
</feature>
<evidence type="ECO:0000256" key="1">
    <source>
        <dbReference type="SAM" id="MobiDB-lite"/>
    </source>
</evidence>
<evidence type="ECO:0000313" key="2">
    <source>
        <dbReference type="EMBL" id="KAG9282175.1"/>
    </source>
</evidence>
<accession>A0A8B9HG27</accession>
<feature type="compositionally biased region" description="Basic and acidic residues" evidence="1">
    <location>
        <begin position="28"/>
        <end position="39"/>
    </location>
</feature>
<dbReference type="PANTHER" id="PTHR37948:SF1">
    <property type="entry name" value="BLL5189 PROTEIN"/>
    <property type="match status" value="1"/>
</dbReference>
<dbReference type="EMBL" id="JAICCE010000001">
    <property type="protein sequence ID" value="KAG9282175.1"/>
    <property type="molecule type" value="Genomic_DNA"/>
</dbReference>
<dbReference type="Ensembl" id="ENSAMXT00005012908.1">
    <property type="protein sequence ID" value="ENSAMXP00005011609.1"/>
    <property type="gene ID" value="ENSAMXG00005006372.1"/>
</dbReference>
<proteinExistence type="predicted"/>
<feature type="compositionally biased region" description="Basic residues" evidence="1">
    <location>
        <begin position="1"/>
        <end position="10"/>
    </location>
</feature>
<protein>
    <submittedName>
        <fullName evidence="3">Uncharacterized LOC103046511</fullName>
    </submittedName>
</protein>
<feature type="compositionally biased region" description="Basic and acidic residues" evidence="1">
    <location>
        <begin position="68"/>
        <end position="79"/>
    </location>
</feature>
<evidence type="ECO:0000313" key="3">
    <source>
        <dbReference type="Ensembl" id="ENSAMXP00005011609.1"/>
    </source>
</evidence>
<evidence type="ECO:0000313" key="4">
    <source>
        <dbReference type="Proteomes" id="UP000694621"/>
    </source>
</evidence>
<name>A0A8B9HG27_ASTMX</name>